<dbReference type="AlphaFoldDB" id="A0AAI9T2G4"/>
<dbReference type="RefSeq" id="XP_049182720.1">
    <property type="nucleotide sequence ID" value="XM_049323917.1"/>
</dbReference>
<feature type="coiled-coil region" evidence="1">
    <location>
        <begin position="156"/>
        <end position="333"/>
    </location>
</feature>
<comment type="caution">
    <text evidence="2">The sequence shown here is derived from an EMBL/GenBank/DDBJ whole genome shotgun (WGS) entry which is preliminary data.</text>
</comment>
<gene>
    <name evidence="2" type="ORF">KGF56_000268</name>
</gene>
<reference evidence="2" key="1">
    <citation type="journal article" date="2022" name="DNA Res.">
        <title>Genome analysis of five recently described species of the CUG-Ser clade uncovers Candida theae as a new hybrid lineage with pathogenic potential in the Candida parapsilosis species complex.</title>
        <authorList>
            <person name="Mixao V."/>
            <person name="Del Olmo V."/>
            <person name="Hegedusova E."/>
            <person name="Saus E."/>
            <person name="Pryszcz L."/>
            <person name="Cillingova A."/>
            <person name="Nosek J."/>
            <person name="Gabaldon T."/>
        </authorList>
    </citation>
    <scope>NUCLEOTIDE SEQUENCE</scope>
    <source>
        <strain evidence="2">CBS 10844</strain>
    </source>
</reference>
<proteinExistence type="predicted"/>
<dbReference type="EMBL" id="JAHUZD010000019">
    <property type="protein sequence ID" value="KAI3406975.2"/>
    <property type="molecule type" value="Genomic_DNA"/>
</dbReference>
<evidence type="ECO:0000256" key="1">
    <source>
        <dbReference type="SAM" id="Coils"/>
    </source>
</evidence>
<keyword evidence="3" id="KW-1185">Reference proteome</keyword>
<name>A0AAI9T2G4_9ASCO</name>
<accession>A0AAI9T2G4</accession>
<protein>
    <submittedName>
        <fullName evidence="2">Uncharacterized protein</fullName>
    </submittedName>
</protein>
<evidence type="ECO:0000313" key="2">
    <source>
        <dbReference type="EMBL" id="KAI3406975.2"/>
    </source>
</evidence>
<dbReference type="Proteomes" id="UP001202479">
    <property type="component" value="Unassembled WGS sequence"/>
</dbReference>
<dbReference type="GeneID" id="73377885"/>
<keyword evidence="1" id="KW-0175">Coiled coil</keyword>
<sequence length="508" mass="58869">MRSSITDSGVEVIYPTQVPRLKREYRTVNSEIASRMEARANTTSEFDTSTDYTFSPQNISSFHSPFNSLNPHLVVSTPDQSKVRFQEPHSLRHGNLGMFDNPVAVAMPPYQNKEFFRFLQTMAKDLEIEFSENCEKDIIEKVCDLKRSLKSNQFQASKYSEECRDLQERLNIKQVENAKLQQQVDQSANEARKTLSDLLACKKDCETIEAESLKKMESQEKLIGKLESELAKVTKREAQLAKENQTQTAISNEIQSLSKTHETTLSKKKQLETDLLNLQEKQKNLVKENQDLKALISSNEKELQQLRKLAEAAKDSTEEKKQLEKKIAFTKSKYLKKMKNVENESTKIIHQLYVEIKILKNIIELHVDNSNLASNELTSPIEEIKLELDKRLFTSPESDSNVLYLRQLYENRYINALNESKELLDSNRINETMIVNLFKLSIGYFEKLIPRHEKNSYFNLLVKELHNRKILSKNDLNLINKLVETFDYLFGEVNSKMTEVEKRAIPNL</sequence>
<organism evidence="2 3">
    <name type="scientific">Candida oxycetoniae</name>
    <dbReference type="NCBI Taxonomy" id="497107"/>
    <lineage>
        <taxon>Eukaryota</taxon>
        <taxon>Fungi</taxon>
        <taxon>Dikarya</taxon>
        <taxon>Ascomycota</taxon>
        <taxon>Saccharomycotina</taxon>
        <taxon>Pichiomycetes</taxon>
        <taxon>Debaryomycetaceae</taxon>
        <taxon>Candida/Lodderomyces clade</taxon>
        <taxon>Candida</taxon>
    </lineage>
</organism>
<evidence type="ECO:0000313" key="3">
    <source>
        <dbReference type="Proteomes" id="UP001202479"/>
    </source>
</evidence>